<organism evidence="3 4">
    <name type="scientific">Salegentibacter mishustinae</name>
    <dbReference type="NCBI Taxonomy" id="270918"/>
    <lineage>
        <taxon>Bacteria</taxon>
        <taxon>Pseudomonadati</taxon>
        <taxon>Bacteroidota</taxon>
        <taxon>Flavobacteriia</taxon>
        <taxon>Flavobacteriales</taxon>
        <taxon>Flavobacteriaceae</taxon>
        <taxon>Salegentibacter</taxon>
    </lineage>
</organism>
<sequence length="139" mass="15534">MKKLLLILFSIALFTSCSEDDDANGDDDILGTWFIAEANGIPNFEVTECTRESSITFNSNNTTYSEYYVGSGEACTLADETNSVWEREGQIYTFSLPIEGLENFDLDNINGNVSFNSDKSEFTFTPLIFPSASIVFEKR</sequence>
<dbReference type="Pfam" id="PF13648">
    <property type="entry name" value="Lipocalin_4"/>
    <property type="match status" value="1"/>
</dbReference>
<feature type="domain" description="Lipocalin-like" evidence="2">
    <location>
        <begin position="29"/>
        <end position="99"/>
    </location>
</feature>
<dbReference type="OrthoDB" id="1442355at2"/>
<dbReference type="STRING" id="270918.APR42_16420"/>
<evidence type="ECO:0000256" key="1">
    <source>
        <dbReference type="SAM" id="SignalP"/>
    </source>
</evidence>
<keyword evidence="4" id="KW-1185">Reference proteome</keyword>
<evidence type="ECO:0000313" key="4">
    <source>
        <dbReference type="Proteomes" id="UP000051643"/>
    </source>
</evidence>
<keyword evidence="1" id="KW-0732">Signal</keyword>
<dbReference type="InterPro" id="IPR024311">
    <property type="entry name" value="Lipocalin-like"/>
</dbReference>
<gene>
    <name evidence="3" type="ORF">APR42_16420</name>
</gene>
<feature type="signal peptide" evidence="1">
    <location>
        <begin position="1"/>
        <end position="19"/>
    </location>
</feature>
<evidence type="ECO:0000313" key="3">
    <source>
        <dbReference type="EMBL" id="KRG29411.1"/>
    </source>
</evidence>
<feature type="chain" id="PRO_5006389637" description="Lipocalin-like domain-containing protein" evidence="1">
    <location>
        <begin position="20"/>
        <end position="139"/>
    </location>
</feature>
<dbReference type="Proteomes" id="UP000051643">
    <property type="component" value="Unassembled WGS sequence"/>
</dbReference>
<comment type="caution">
    <text evidence="3">The sequence shown here is derived from an EMBL/GenBank/DDBJ whole genome shotgun (WGS) entry which is preliminary data.</text>
</comment>
<reference evidence="3" key="1">
    <citation type="submission" date="2015-10" db="EMBL/GenBank/DDBJ databases">
        <title>Draft genome sequence of Salegentibacter mishustinae KCTC 12263.</title>
        <authorList>
            <person name="Lin W."/>
            <person name="Zheng Q."/>
        </authorList>
    </citation>
    <scope>NUCLEOTIDE SEQUENCE [LARGE SCALE GENOMIC DNA]</scope>
    <source>
        <strain evidence="3">KCTC 12263</strain>
    </source>
</reference>
<proteinExistence type="predicted"/>
<protein>
    <recommendedName>
        <fullName evidence="2">Lipocalin-like domain-containing protein</fullName>
    </recommendedName>
</protein>
<dbReference type="PROSITE" id="PS51257">
    <property type="entry name" value="PROKAR_LIPOPROTEIN"/>
    <property type="match status" value="1"/>
</dbReference>
<name>A0A0Q9ZLT3_9FLAO</name>
<dbReference type="EMBL" id="LKTP01000010">
    <property type="protein sequence ID" value="KRG29411.1"/>
    <property type="molecule type" value="Genomic_DNA"/>
</dbReference>
<dbReference type="RefSeq" id="WP_057481329.1">
    <property type="nucleotide sequence ID" value="NZ_BMWR01000006.1"/>
</dbReference>
<dbReference type="AlphaFoldDB" id="A0A0Q9ZLT3"/>
<evidence type="ECO:0000259" key="2">
    <source>
        <dbReference type="Pfam" id="PF13648"/>
    </source>
</evidence>
<accession>A0A0Q9ZLT3</accession>